<comment type="function">
    <text evidence="10">Confers DNA tethering and processivity to DNA polymerases and other proteins. Acts as a clamp, forming a ring around DNA (a reaction catalyzed by the clamp-loading complex) which diffuses in an ATP-independent manner freely and bidirectionally along dsDNA. Initially characterized for its ability to contact the catalytic subunit of DNA polymerase III (Pol III), a complex, multichain enzyme responsible for most of the replicative synthesis in bacteria; Pol III exhibits 3'-5' exonuclease proofreading activity. The beta chain is required for initiation of replication as well as for processivity of DNA replication.</text>
</comment>
<keyword evidence="9" id="KW-0238">DNA-binding</keyword>
<dbReference type="EMBL" id="JADYTN010000021">
    <property type="protein sequence ID" value="MCF2564327.1"/>
    <property type="molecule type" value="Genomic_DNA"/>
</dbReference>
<keyword evidence="4 10" id="KW-0963">Cytoplasm</keyword>
<dbReference type="Gene3D" id="3.10.150.10">
    <property type="entry name" value="DNA Polymerase III, subunit A, domain 2"/>
    <property type="match status" value="1"/>
</dbReference>
<evidence type="ECO:0000256" key="9">
    <source>
        <dbReference type="ARBA" id="ARBA00023125"/>
    </source>
</evidence>
<evidence type="ECO:0000313" key="15">
    <source>
        <dbReference type="Proteomes" id="UP001200470"/>
    </source>
</evidence>
<dbReference type="CDD" id="cd00140">
    <property type="entry name" value="beta_clamp"/>
    <property type="match status" value="1"/>
</dbReference>
<accession>A0ABS9CHW4</accession>
<dbReference type="Gene3D" id="3.70.10.10">
    <property type="match status" value="1"/>
</dbReference>
<comment type="subunit">
    <text evidence="10">Forms a ring-shaped head-to-tail homodimer around DNA.</text>
</comment>
<sequence length="374" mass="41499">MRFTVSSTALSSKLNALAKVINSKNSLPILADFLFDIQDNVLYLTASDSENVINTQMELTESDANGRFAINNHDLLEAIKGFSEQPITFDVNLQDNIAKISYQNGLFSLPVENADEYPQSQPITEGINTIVMPSNVLADNINRSLFATAQDELRPVMNGIYFDLTPEHLAVVASDGHKLVRNKVFTVQSEQPASFILPKKPAGLLKNLLQKDGGDVEIKFNERNAEINYGDGRLSCRLIEGRYPNYNSVIPQNNTNTLTVDRLALLAALRRVQPFANDSSNLIRFHVEGSTLQLDAEDFDFSKTATERMICDYNGQPMSIGFKGSAFIEILTNFDCEEVIIQLADPSRAGLVIPSEQPEGQDVLMLMMPMLLND</sequence>
<dbReference type="PIRSF" id="PIRSF000804">
    <property type="entry name" value="DNA_pol_III_b"/>
    <property type="match status" value="1"/>
</dbReference>
<feature type="domain" description="DNA polymerase III beta sliding clamp C-terminal" evidence="13">
    <location>
        <begin position="248"/>
        <end position="367"/>
    </location>
</feature>
<keyword evidence="6 10" id="KW-0548">Nucleotidyltransferase</keyword>
<name>A0ABS9CHW4_9BACT</name>
<dbReference type="InterPro" id="IPR001001">
    <property type="entry name" value="DNA_polIII_beta"/>
</dbReference>
<dbReference type="Pfam" id="PF02767">
    <property type="entry name" value="DNA_pol3_beta_2"/>
    <property type="match status" value="1"/>
</dbReference>
<evidence type="ECO:0000259" key="12">
    <source>
        <dbReference type="Pfam" id="PF02767"/>
    </source>
</evidence>
<keyword evidence="8 10" id="KW-0239">DNA-directed DNA polymerase</keyword>
<dbReference type="InterPro" id="IPR022635">
    <property type="entry name" value="DNA_polIII_beta_C"/>
</dbReference>
<evidence type="ECO:0000259" key="11">
    <source>
        <dbReference type="Pfam" id="PF00712"/>
    </source>
</evidence>
<dbReference type="InterPro" id="IPR022634">
    <property type="entry name" value="DNA_polIII_beta_N"/>
</dbReference>
<dbReference type="InterPro" id="IPR022637">
    <property type="entry name" value="DNA_polIII_beta_cen"/>
</dbReference>
<keyword evidence="5 10" id="KW-0808">Transferase</keyword>
<keyword evidence="15" id="KW-1185">Reference proteome</keyword>
<evidence type="ECO:0000256" key="3">
    <source>
        <dbReference type="ARBA" id="ARBA00021035"/>
    </source>
</evidence>
<evidence type="ECO:0000313" key="14">
    <source>
        <dbReference type="EMBL" id="MCF2564327.1"/>
    </source>
</evidence>
<evidence type="ECO:0000256" key="1">
    <source>
        <dbReference type="ARBA" id="ARBA00004496"/>
    </source>
</evidence>
<gene>
    <name evidence="14" type="primary">dnaN</name>
    <name evidence="14" type="ORF">I6E12_09405</name>
</gene>
<feature type="domain" description="DNA polymerase III beta sliding clamp central" evidence="12">
    <location>
        <begin position="132"/>
        <end position="245"/>
    </location>
</feature>
<dbReference type="Pfam" id="PF00712">
    <property type="entry name" value="DNA_pol3_beta"/>
    <property type="match status" value="1"/>
</dbReference>
<dbReference type="Proteomes" id="UP001200470">
    <property type="component" value="Unassembled WGS sequence"/>
</dbReference>
<evidence type="ECO:0000259" key="13">
    <source>
        <dbReference type="Pfam" id="PF02768"/>
    </source>
</evidence>
<evidence type="ECO:0000256" key="8">
    <source>
        <dbReference type="ARBA" id="ARBA00022932"/>
    </source>
</evidence>
<dbReference type="GO" id="GO:0003887">
    <property type="term" value="F:DNA-directed DNA polymerase activity"/>
    <property type="evidence" value="ECO:0007669"/>
    <property type="project" value="UniProtKB-EC"/>
</dbReference>
<comment type="similarity">
    <text evidence="2 10">Belongs to the beta sliding clamp family.</text>
</comment>
<evidence type="ECO:0000256" key="10">
    <source>
        <dbReference type="PIRNR" id="PIRNR000804"/>
    </source>
</evidence>
<dbReference type="PANTHER" id="PTHR30478:SF0">
    <property type="entry name" value="BETA SLIDING CLAMP"/>
    <property type="match status" value="1"/>
</dbReference>
<dbReference type="Pfam" id="PF02768">
    <property type="entry name" value="DNA_pol3_beta_3"/>
    <property type="match status" value="1"/>
</dbReference>
<protein>
    <recommendedName>
        <fullName evidence="3 10">Beta sliding clamp</fullName>
    </recommendedName>
</protein>
<reference evidence="14 15" key="1">
    <citation type="submission" date="2020-12" db="EMBL/GenBank/DDBJ databases">
        <title>Whole genome sequences of gut porcine anaerobes.</title>
        <authorList>
            <person name="Kubasova T."/>
            <person name="Jahodarova E."/>
            <person name="Rychlik I."/>
        </authorList>
    </citation>
    <scope>NUCLEOTIDE SEQUENCE [LARGE SCALE GENOMIC DNA]</scope>
    <source>
        <strain evidence="14 15">An925</strain>
    </source>
</reference>
<evidence type="ECO:0000256" key="7">
    <source>
        <dbReference type="ARBA" id="ARBA00022705"/>
    </source>
</evidence>
<evidence type="ECO:0000256" key="2">
    <source>
        <dbReference type="ARBA" id="ARBA00010752"/>
    </source>
</evidence>
<dbReference type="NCBIfam" id="TIGR00663">
    <property type="entry name" value="dnan"/>
    <property type="match status" value="1"/>
</dbReference>
<dbReference type="SUPFAM" id="SSF55979">
    <property type="entry name" value="DNA clamp"/>
    <property type="match status" value="3"/>
</dbReference>
<comment type="subcellular location">
    <subcellularLocation>
        <location evidence="1 10">Cytoplasm</location>
    </subcellularLocation>
</comment>
<proteinExistence type="inferred from homology"/>
<dbReference type="SMART" id="SM00480">
    <property type="entry name" value="POL3Bc"/>
    <property type="match status" value="1"/>
</dbReference>
<evidence type="ECO:0000256" key="4">
    <source>
        <dbReference type="ARBA" id="ARBA00022490"/>
    </source>
</evidence>
<dbReference type="InterPro" id="IPR046938">
    <property type="entry name" value="DNA_clamp_sf"/>
</dbReference>
<dbReference type="PANTHER" id="PTHR30478">
    <property type="entry name" value="DNA POLYMERASE III SUBUNIT BETA"/>
    <property type="match status" value="1"/>
</dbReference>
<keyword evidence="7 10" id="KW-0235">DNA replication</keyword>
<evidence type="ECO:0000256" key="5">
    <source>
        <dbReference type="ARBA" id="ARBA00022679"/>
    </source>
</evidence>
<feature type="domain" description="DNA polymerase III beta sliding clamp N-terminal" evidence="11">
    <location>
        <begin position="1"/>
        <end position="119"/>
    </location>
</feature>
<comment type="caution">
    <text evidence="14">The sequence shown here is derived from an EMBL/GenBank/DDBJ whole genome shotgun (WGS) entry which is preliminary data.</text>
</comment>
<dbReference type="RefSeq" id="WP_094390042.1">
    <property type="nucleotide sequence ID" value="NZ_JADYTN010000021.1"/>
</dbReference>
<organism evidence="14 15">
    <name type="scientific">Xylanibacter brevis</name>
    <dbReference type="NCBI Taxonomy" id="83231"/>
    <lineage>
        <taxon>Bacteria</taxon>
        <taxon>Pseudomonadati</taxon>
        <taxon>Bacteroidota</taxon>
        <taxon>Bacteroidia</taxon>
        <taxon>Bacteroidales</taxon>
        <taxon>Prevotellaceae</taxon>
        <taxon>Xylanibacter</taxon>
    </lineage>
</organism>
<evidence type="ECO:0000256" key="6">
    <source>
        <dbReference type="ARBA" id="ARBA00022695"/>
    </source>
</evidence>